<dbReference type="CDD" id="cd04645">
    <property type="entry name" value="LbH_gamma_CA_like"/>
    <property type="match status" value="1"/>
</dbReference>
<dbReference type="Pfam" id="PF00132">
    <property type="entry name" value="Hexapep"/>
    <property type="match status" value="1"/>
</dbReference>
<dbReference type="PANTHER" id="PTHR13061">
    <property type="entry name" value="DYNACTIN SUBUNIT P25"/>
    <property type="match status" value="1"/>
</dbReference>
<sequence length="172" mass="19016">MESPLFRYKDLTPEIDNSVFLAEGVRVVGDVSIAKNSSIWYNTVVRGDINPIKIGQYTNIQDNCTVHVMYDFPCIIGDYVTVGHNVILHGCTVSDNCLIGMGAILLGYAEIGENCIIGAGSLITERKKIPPNSLIMGSPGKIIREVSQEEIEAIRQSALKYAEIAHNYRRRT</sequence>
<dbReference type="Proteomes" id="UP000216752">
    <property type="component" value="Chromosome"/>
</dbReference>
<reference evidence="1" key="1">
    <citation type="submission" date="2024-05" db="EMBL/GenBank/DDBJ databases">
        <title>Isolation and characterization of Sporomusa carbonis sp. nov., a carboxydotrophic hydrogenogen in the genus of Sporomusa isolated from a charcoal burning pile.</title>
        <authorList>
            <person name="Boeer T."/>
            <person name="Rosenbaum F."/>
            <person name="Eysell L."/>
            <person name="Mueller V."/>
            <person name="Daniel R."/>
            <person name="Poehlein A."/>
        </authorList>
    </citation>
    <scope>NUCLEOTIDE SEQUENCE [LARGE SCALE GENOMIC DNA]</scope>
    <source>
        <strain evidence="1">DSM 10669</strain>
    </source>
</reference>
<dbReference type="PANTHER" id="PTHR13061:SF29">
    <property type="entry name" value="GAMMA CARBONIC ANHYDRASE-LIKE 1, MITOCHONDRIAL-RELATED"/>
    <property type="match status" value="1"/>
</dbReference>
<evidence type="ECO:0000313" key="2">
    <source>
        <dbReference type="Proteomes" id="UP000216752"/>
    </source>
</evidence>
<dbReference type="InterPro" id="IPR047324">
    <property type="entry name" value="LbH_gamma_CA-like"/>
</dbReference>
<dbReference type="SUPFAM" id="SSF51161">
    <property type="entry name" value="Trimeric LpxA-like enzymes"/>
    <property type="match status" value="1"/>
</dbReference>
<dbReference type="RefSeq" id="WP_094602677.1">
    <property type="nucleotide sequence ID" value="NZ_CP155573.1"/>
</dbReference>
<protein>
    <submittedName>
        <fullName evidence="1">Protein YrdA</fullName>
    </submittedName>
</protein>
<proteinExistence type="predicted"/>
<organism evidence="1 2">
    <name type="scientific">Sporomusa silvacetica DSM 10669</name>
    <dbReference type="NCBI Taxonomy" id="1123289"/>
    <lineage>
        <taxon>Bacteria</taxon>
        <taxon>Bacillati</taxon>
        <taxon>Bacillota</taxon>
        <taxon>Negativicutes</taxon>
        <taxon>Selenomonadales</taxon>
        <taxon>Sporomusaceae</taxon>
        <taxon>Sporomusa</taxon>
    </lineage>
</organism>
<keyword evidence="2" id="KW-1185">Reference proteome</keyword>
<dbReference type="InterPro" id="IPR050484">
    <property type="entry name" value="Transf_Hexapept/Carb_Anhydrase"/>
</dbReference>
<dbReference type="InterPro" id="IPR011004">
    <property type="entry name" value="Trimer_LpxA-like_sf"/>
</dbReference>
<name>A0ABZ3ILT1_9FIRM</name>
<dbReference type="Gene3D" id="2.160.10.10">
    <property type="entry name" value="Hexapeptide repeat proteins"/>
    <property type="match status" value="1"/>
</dbReference>
<evidence type="ECO:0000313" key="1">
    <source>
        <dbReference type="EMBL" id="XFO66343.1"/>
    </source>
</evidence>
<accession>A0ABZ3ILT1</accession>
<gene>
    <name evidence="1" type="primary">yrdA</name>
    <name evidence="1" type="ORF">SPSIL_024930</name>
</gene>
<dbReference type="EMBL" id="CP155573">
    <property type="protein sequence ID" value="XFO66343.1"/>
    <property type="molecule type" value="Genomic_DNA"/>
</dbReference>
<dbReference type="InterPro" id="IPR001451">
    <property type="entry name" value="Hexapep"/>
</dbReference>